<dbReference type="Pfam" id="PF13481">
    <property type="entry name" value="AAA_25"/>
    <property type="match status" value="1"/>
</dbReference>
<dbReference type="AlphaFoldDB" id="A0A6N2R3Q4"/>
<feature type="domain" description="SF4 helicase" evidence="1">
    <location>
        <begin position="306"/>
        <end position="576"/>
    </location>
</feature>
<dbReference type="PROSITE" id="PS51199">
    <property type="entry name" value="SF4_HELICASE"/>
    <property type="match status" value="1"/>
</dbReference>
<dbReference type="SUPFAM" id="SSF52540">
    <property type="entry name" value="P-loop containing nucleoside triphosphate hydrolases"/>
    <property type="match status" value="1"/>
</dbReference>
<dbReference type="PANTHER" id="PTHR12873">
    <property type="entry name" value="T7-LIKE MITOCHONDRIAL DNA HELICASE"/>
    <property type="match status" value="1"/>
</dbReference>
<dbReference type="SMART" id="SM00382">
    <property type="entry name" value="AAA"/>
    <property type="match status" value="1"/>
</dbReference>
<dbReference type="InterPro" id="IPR003593">
    <property type="entry name" value="AAA+_ATPase"/>
</dbReference>
<dbReference type="InterPro" id="IPR036977">
    <property type="entry name" value="DNA_primase_Znf_CHC2"/>
</dbReference>
<dbReference type="Gene3D" id="3.40.50.300">
    <property type="entry name" value="P-loop containing nucleotide triphosphate hydrolases"/>
    <property type="match status" value="1"/>
</dbReference>
<name>A0A6N2R3Q4_9FIRM</name>
<dbReference type="InterPro" id="IPR034154">
    <property type="entry name" value="TOPRIM_DnaG/twinkle"/>
</dbReference>
<reference evidence="2" key="1">
    <citation type="submission" date="2019-11" db="EMBL/GenBank/DDBJ databases">
        <authorList>
            <person name="Feng L."/>
        </authorList>
    </citation>
    <scope>NUCLEOTIDE SEQUENCE</scope>
    <source>
        <strain evidence="2">AundefinedLFYP135</strain>
    </source>
</reference>
<dbReference type="CDD" id="cd01029">
    <property type="entry name" value="TOPRIM_primases"/>
    <property type="match status" value="1"/>
</dbReference>
<dbReference type="Gene3D" id="3.40.1360.10">
    <property type="match status" value="1"/>
</dbReference>
<sequence>MGYELRESDVYGLAQQVGATVRRRGEELFFQLCPYCHGGESRDKDTFSVNLKSGAFSCFRSGCGKKGHFVELCRDFGYPLDFGEKQGKQYRKFPQKPVEVREPAVEYLKSRGIGEEVARKYRVTCRKDDPSILAFPFYDEHGVMQFVKYRNTCHQPGQGNKEWCEKDGKPILFGMDRCTGSGRLILTEGQIDSLSLAQAGLENAVSVPNGKNGFTWIGPCWGFLEAYSEVVVFGDNEGGEITLAPEMQKKSPIRVKVVRPEDYLGEKDANDILRKYGPQALVTAVENAREVPLPKVVELADVKAVDLNSLPRIRTSLPEVDKLIGGIFPGQVALLTGKRGEGKSTFMSQLVAESLEQGWPVFVYSGELTDYHFKRWLDFQVAGPDWVRTSFDAYGEPRYSLDAATVEKINSWYRGRAYLYDNNALEGEEMEGLLETVEKAVKRYGIKAVFLDNLMTAMSDDPKSDLYRQQSRFVHRLKLLAVRQDVAVVLVAHQRKGSAQQKGAPVDDNDTIMGSGDITNRVDTVLLYARPEEGADCDGLLRVTKNRLFGRLTRKGEEVKLFYSASTKRISSKGSSLRHYGWEANPEEEPLLPDLPF</sequence>
<dbReference type="SUPFAM" id="SSF56731">
    <property type="entry name" value="DNA primase core"/>
    <property type="match status" value="1"/>
</dbReference>
<organism evidence="2">
    <name type="scientific">uncultured Anaerotruncus sp</name>
    <dbReference type="NCBI Taxonomy" id="905011"/>
    <lineage>
        <taxon>Bacteria</taxon>
        <taxon>Bacillati</taxon>
        <taxon>Bacillota</taxon>
        <taxon>Clostridia</taxon>
        <taxon>Eubacteriales</taxon>
        <taxon>Oscillospiraceae</taxon>
        <taxon>Anaerotruncus</taxon>
        <taxon>environmental samples</taxon>
    </lineage>
</organism>
<evidence type="ECO:0000313" key="2">
    <source>
        <dbReference type="EMBL" id="VYS75683.1"/>
    </source>
</evidence>
<dbReference type="GO" id="GO:0043139">
    <property type="term" value="F:5'-3' DNA helicase activity"/>
    <property type="evidence" value="ECO:0007669"/>
    <property type="project" value="InterPro"/>
</dbReference>
<evidence type="ECO:0000259" key="1">
    <source>
        <dbReference type="PROSITE" id="PS51199"/>
    </source>
</evidence>
<gene>
    <name evidence="2" type="ORF">AULFYP135_00218</name>
</gene>
<dbReference type="InterPro" id="IPR027032">
    <property type="entry name" value="Twinkle-like"/>
</dbReference>
<dbReference type="InterPro" id="IPR007694">
    <property type="entry name" value="DNA_helicase_DnaB-like_C"/>
</dbReference>
<dbReference type="InterPro" id="IPR027417">
    <property type="entry name" value="P-loop_NTPase"/>
</dbReference>
<protein>
    <submittedName>
        <fullName evidence="2">DNA repair protein RadA</fullName>
    </submittedName>
</protein>
<dbReference type="PANTHER" id="PTHR12873:SF0">
    <property type="entry name" value="TWINKLE MTDNA HELICASE"/>
    <property type="match status" value="1"/>
</dbReference>
<proteinExistence type="predicted"/>
<dbReference type="Gene3D" id="3.90.580.10">
    <property type="entry name" value="Zinc finger, CHC2-type domain"/>
    <property type="match status" value="1"/>
</dbReference>
<dbReference type="GO" id="GO:0008270">
    <property type="term" value="F:zinc ion binding"/>
    <property type="evidence" value="ECO:0007669"/>
    <property type="project" value="InterPro"/>
</dbReference>
<accession>A0A6N2R3Q4</accession>
<dbReference type="EMBL" id="CACRSL010000003">
    <property type="protein sequence ID" value="VYS75683.1"/>
    <property type="molecule type" value="Genomic_DNA"/>
</dbReference>
<dbReference type="GO" id="GO:0003697">
    <property type="term" value="F:single-stranded DNA binding"/>
    <property type="evidence" value="ECO:0007669"/>
    <property type="project" value="InterPro"/>
</dbReference>
<dbReference type="GO" id="GO:0006260">
    <property type="term" value="P:DNA replication"/>
    <property type="evidence" value="ECO:0007669"/>
    <property type="project" value="InterPro"/>
</dbReference>
<dbReference type="GO" id="GO:0005524">
    <property type="term" value="F:ATP binding"/>
    <property type="evidence" value="ECO:0007669"/>
    <property type="project" value="InterPro"/>
</dbReference>